<reference evidence="1" key="1">
    <citation type="submission" date="2021-10" db="EMBL/GenBank/DDBJ databases">
        <authorList>
            <person name="Dean J.D."/>
            <person name="Kim M.K."/>
            <person name="Newey C.N."/>
            <person name="Stoker T.S."/>
            <person name="Thompson D.W."/>
            <person name="Grose J.H."/>
        </authorList>
    </citation>
    <scope>NUCLEOTIDE SEQUENCE</scope>
    <source>
        <strain evidence="1">BT178</strain>
    </source>
</reference>
<keyword evidence="2" id="KW-1185">Reference proteome</keyword>
<evidence type="ECO:0000313" key="1">
    <source>
        <dbReference type="EMBL" id="MCB2410110.1"/>
    </source>
</evidence>
<evidence type="ECO:0008006" key="3">
    <source>
        <dbReference type="Google" id="ProtNLM"/>
    </source>
</evidence>
<gene>
    <name evidence="1" type="ORF">LGH74_19120</name>
</gene>
<dbReference type="EMBL" id="JAJADR010000006">
    <property type="protein sequence ID" value="MCB2410110.1"/>
    <property type="molecule type" value="Genomic_DNA"/>
</dbReference>
<dbReference type="Proteomes" id="UP001165296">
    <property type="component" value="Unassembled WGS sequence"/>
</dbReference>
<evidence type="ECO:0000313" key="2">
    <source>
        <dbReference type="Proteomes" id="UP001165296"/>
    </source>
</evidence>
<protein>
    <recommendedName>
        <fullName evidence="3">Peptidase A2 domain-containing protein</fullName>
    </recommendedName>
</protein>
<name>A0ABS8AWD4_9BACT</name>
<proteinExistence type="predicted"/>
<accession>A0ABS8AWD4</accession>
<dbReference type="PROSITE" id="PS00141">
    <property type="entry name" value="ASP_PROTEASE"/>
    <property type="match status" value="1"/>
</dbReference>
<comment type="caution">
    <text evidence="1">The sequence shown here is derived from an EMBL/GenBank/DDBJ whole genome shotgun (WGS) entry which is preliminary data.</text>
</comment>
<sequence>MKTIYKVLLSILLLFVLSSLGGYFFFRAKFQAPANQLSVTGLPATTAFVWRADSSTKPVTAHAAILLPVRLPGCPRTCYLQFDTGAPTSLLYANPLAALRQRYPATQAALQVQNDTLRNFAFPLGQGRVLARRVRVLNYGPTELPADTSRFIIIGTLGADVLDGRALALDFARQQFRLYDSLPTTLASTAAFAPLSFAERRVQFASTVQGQPRQLLFDSGSSAFALLTSKSIFEEMAQPAAPVKVAAVNSLGRTLTSYTAATAATVAVGQVAVPLGTVTHVEGTSFVEKNLMRFSGMGGMLGNAPFAGRTLLLDVRGGRFGVLPQ</sequence>
<organism evidence="1 2">
    <name type="scientific">Hymenobacter lucidus</name>
    <dbReference type="NCBI Taxonomy" id="2880930"/>
    <lineage>
        <taxon>Bacteria</taxon>
        <taxon>Pseudomonadati</taxon>
        <taxon>Bacteroidota</taxon>
        <taxon>Cytophagia</taxon>
        <taxon>Cytophagales</taxon>
        <taxon>Hymenobacteraceae</taxon>
        <taxon>Hymenobacter</taxon>
    </lineage>
</organism>
<dbReference type="RefSeq" id="WP_226178100.1">
    <property type="nucleotide sequence ID" value="NZ_JAJADR010000006.1"/>
</dbReference>
<dbReference type="InterPro" id="IPR001969">
    <property type="entry name" value="Aspartic_peptidase_AS"/>
</dbReference>